<keyword evidence="6" id="KW-1185">Reference proteome</keyword>
<sequence length="230" mass="26788">MGQTQEPLTVTFPIDQSPVICEISSCPDGTFGYCLHCKRYLCINHLKDHEQELVEYSNTVGDNINLMRDNVEHLNTEIPLQNSIKTLNDWYEKSTVTLDTIYNKNLARIFQYNDELNNNLRAFQNVQTPKFDQIHNGIKDIQKHRTTNINEINRLQKNLDETKKELDTLFYDIKTECTAIDSIKLVQVKKVFETQVKLPQTINTSLHSNDKSQVQDQSSGFRKFFSNLRK</sequence>
<dbReference type="Proteomes" id="UP000663829">
    <property type="component" value="Unassembled WGS sequence"/>
</dbReference>
<evidence type="ECO:0000313" key="6">
    <source>
        <dbReference type="Proteomes" id="UP000663829"/>
    </source>
</evidence>
<dbReference type="Proteomes" id="UP000677228">
    <property type="component" value="Unassembled WGS sequence"/>
</dbReference>
<proteinExistence type="predicted"/>
<feature type="coiled-coil region" evidence="1">
    <location>
        <begin position="145"/>
        <end position="172"/>
    </location>
</feature>
<dbReference type="EMBL" id="CAJNOQ010007770">
    <property type="protein sequence ID" value="CAF1178261.1"/>
    <property type="molecule type" value="Genomic_DNA"/>
</dbReference>
<dbReference type="Proteomes" id="UP000682733">
    <property type="component" value="Unassembled WGS sequence"/>
</dbReference>
<evidence type="ECO:0000313" key="3">
    <source>
        <dbReference type="EMBL" id="CAF1178261.1"/>
    </source>
</evidence>
<organism evidence="3 6">
    <name type="scientific">Didymodactylos carnosus</name>
    <dbReference type="NCBI Taxonomy" id="1234261"/>
    <lineage>
        <taxon>Eukaryota</taxon>
        <taxon>Metazoa</taxon>
        <taxon>Spiralia</taxon>
        <taxon>Gnathifera</taxon>
        <taxon>Rotifera</taxon>
        <taxon>Eurotatoria</taxon>
        <taxon>Bdelloidea</taxon>
        <taxon>Philodinida</taxon>
        <taxon>Philodinidae</taxon>
        <taxon>Didymodactylos</taxon>
    </lineage>
</organism>
<evidence type="ECO:0000313" key="2">
    <source>
        <dbReference type="EMBL" id="CAF1092455.1"/>
    </source>
</evidence>
<keyword evidence="1" id="KW-0175">Coiled coil</keyword>
<dbReference type="AlphaFoldDB" id="A0A814URM2"/>
<protein>
    <submittedName>
        <fullName evidence="3">Uncharacterized protein</fullName>
    </submittedName>
</protein>
<comment type="caution">
    <text evidence="3">The sequence shown here is derived from an EMBL/GenBank/DDBJ whole genome shotgun (WGS) entry which is preliminary data.</text>
</comment>
<name>A0A814URM2_9BILA</name>
<evidence type="ECO:0000313" key="5">
    <source>
        <dbReference type="EMBL" id="CAF3942397.1"/>
    </source>
</evidence>
<dbReference type="EMBL" id="CAJNOK010009538">
    <property type="protein sequence ID" value="CAF1092455.1"/>
    <property type="molecule type" value="Genomic_DNA"/>
</dbReference>
<accession>A0A814URM2</accession>
<evidence type="ECO:0000256" key="1">
    <source>
        <dbReference type="SAM" id="Coils"/>
    </source>
</evidence>
<dbReference type="Proteomes" id="UP000681722">
    <property type="component" value="Unassembled WGS sequence"/>
</dbReference>
<dbReference type="EMBL" id="CAJOBA010009559">
    <property type="protein sequence ID" value="CAF3854012.1"/>
    <property type="molecule type" value="Genomic_DNA"/>
</dbReference>
<dbReference type="EMBL" id="CAJOBC010007770">
    <property type="protein sequence ID" value="CAF3942397.1"/>
    <property type="molecule type" value="Genomic_DNA"/>
</dbReference>
<dbReference type="OrthoDB" id="9995687at2759"/>
<evidence type="ECO:0000313" key="4">
    <source>
        <dbReference type="EMBL" id="CAF3854012.1"/>
    </source>
</evidence>
<gene>
    <name evidence="3" type="ORF">GPM918_LOCUS22558</name>
    <name evidence="2" type="ORF">OVA965_LOCUS18883</name>
    <name evidence="5" type="ORF">SRO942_LOCUS22555</name>
    <name evidence="4" type="ORF">TMI583_LOCUS18899</name>
</gene>
<reference evidence="3" key="1">
    <citation type="submission" date="2021-02" db="EMBL/GenBank/DDBJ databases">
        <authorList>
            <person name="Nowell W R."/>
        </authorList>
    </citation>
    <scope>NUCLEOTIDE SEQUENCE</scope>
</reference>